<dbReference type="EMBL" id="QKZV01000005">
    <property type="protein sequence ID" value="PZX62409.1"/>
    <property type="molecule type" value="Genomic_DNA"/>
</dbReference>
<feature type="transmembrane region" description="Helical" evidence="1">
    <location>
        <begin position="6"/>
        <end position="26"/>
    </location>
</feature>
<keyword evidence="1" id="KW-0812">Transmembrane</keyword>
<sequence length="130" mass="15331">MNDFVLFLWFIGLYAAAEQFPFARYLKSSIRCYSKLFTVFARFAKCSDNYKQQFILGYAIRLFKNSLILLLLLTILIGAFLLILMAINQIFPSIHWFAYLISFRAFLVSIIAFIVYYLAKKMYVRLQLFA</sequence>
<organism evidence="2 3">
    <name type="scientific">Hydrotalea sandarakina</name>
    <dbReference type="NCBI Taxonomy" id="1004304"/>
    <lineage>
        <taxon>Bacteria</taxon>
        <taxon>Pseudomonadati</taxon>
        <taxon>Bacteroidota</taxon>
        <taxon>Chitinophagia</taxon>
        <taxon>Chitinophagales</taxon>
        <taxon>Chitinophagaceae</taxon>
        <taxon>Hydrotalea</taxon>
    </lineage>
</organism>
<evidence type="ECO:0000256" key="1">
    <source>
        <dbReference type="SAM" id="Phobius"/>
    </source>
</evidence>
<comment type="caution">
    <text evidence="2">The sequence shown here is derived from an EMBL/GenBank/DDBJ whole genome shotgun (WGS) entry which is preliminary data.</text>
</comment>
<evidence type="ECO:0000313" key="2">
    <source>
        <dbReference type="EMBL" id="PZX62409.1"/>
    </source>
</evidence>
<dbReference type="RefSeq" id="WP_111295616.1">
    <property type="nucleotide sequence ID" value="NZ_QKZV01000005.1"/>
</dbReference>
<reference evidence="2 3" key="1">
    <citation type="submission" date="2018-06" db="EMBL/GenBank/DDBJ databases">
        <title>Genomic Encyclopedia of Archaeal and Bacterial Type Strains, Phase II (KMG-II): from individual species to whole genera.</title>
        <authorList>
            <person name="Goeker M."/>
        </authorList>
    </citation>
    <scope>NUCLEOTIDE SEQUENCE [LARGE SCALE GENOMIC DNA]</scope>
    <source>
        <strain evidence="2 3">DSM 23241</strain>
    </source>
</reference>
<keyword evidence="1" id="KW-1133">Transmembrane helix</keyword>
<feature type="transmembrane region" description="Helical" evidence="1">
    <location>
        <begin position="97"/>
        <end position="119"/>
    </location>
</feature>
<proteinExistence type="predicted"/>
<evidence type="ECO:0000313" key="3">
    <source>
        <dbReference type="Proteomes" id="UP000249720"/>
    </source>
</evidence>
<dbReference type="Proteomes" id="UP000249720">
    <property type="component" value="Unassembled WGS sequence"/>
</dbReference>
<protein>
    <submittedName>
        <fullName evidence="2">Uncharacterized protein</fullName>
    </submittedName>
</protein>
<name>A0A2W7S609_9BACT</name>
<accession>A0A2W7S609</accession>
<dbReference type="AlphaFoldDB" id="A0A2W7S609"/>
<feature type="transmembrane region" description="Helical" evidence="1">
    <location>
        <begin position="67"/>
        <end position="91"/>
    </location>
</feature>
<gene>
    <name evidence="2" type="ORF">LX80_01892</name>
</gene>
<keyword evidence="1" id="KW-0472">Membrane</keyword>
<keyword evidence="3" id="KW-1185">Reference proteome</keyword>